<dbReference type="AlphaFoldDB" id="A0A0K0G562"/>
<protein>
    <submittedName>
        <fullName evidence="2">Integrase</fullName>
    </submittedName>
</protein>
<name>A0A0K0G562_STRVS</name>
<evidence type="ECO:0000313" key="2">
    <source>
        <dbReference type="WBParaSite" id="SVE_1987600.1"/>
    </source>
</evidence>
<dbReference type="WBParaSite" id="SVE_1987600.1">
    <property type="protein sequence ID" value="SVE_1987600.1"/>
    <property type="gene ID" value="SVE_1987600"/>
</dbReference>
<keyword evidence="1" id="KW-1185">Reference proteome</keyword>
<proteinExistence type="predicted"/>
<reference evidence="1" key="1">
    <citation type="submission" date="2014-07" db="EMBL/GenBank/DDBJ databases">
        <authorList>
            <person name="Martin A.A"/>
            <person name="De Silva N."/>
        </authorList>
    </citation>
    <scope>NUCLEOTIDE SEQUENCE</scope>
</reference>
<organism evidence="1 2">
    <name type="scientific">Strongyloides venezuelensis</name>
    <name type="common">Threadworm</name>
    <dbReference type="NCBI Taxonomy" id="75913"/>
    <lineage>
        <taxon>Eukaryota</taxon>
        <taxon>Metazoa</taxon>
        <taxon>Ecdysozoa</taxon>
        <taxon>Nematoda</taxon>
        <taxon>Chromadorea</taxon>
        <taxon>Rhabditida</taxon>
        <taxon>Tylenchina</taxon>
        <taxon>Panagrolaimomorpha</taxon>
        <taxon>Strongyloidoidea</taxon>
        <taxon>Strongyloididae</taxon>
        <taxon>Strongyloides</taxon>
    </lineage>
</organism>
<dbReference type="Proteomes" id="UP000035680">
    <property type="component" value="Unassembled WGS sequence"/>
</dbReference>
<reference evidence="2" key="2">
    <citation type="submission" date="2015-08" db="UniProtKB">
        <authorList>
            <consortium name="WormBaseParasite"/>
        </authorList>
    </citation>
    <scope>IDENTIFICATION</scope>
</reference>
<sequence length="74" mass="8319">MLHIVSSLTPEKPYDSLVLEKSLLPLNTERNVSDLPDEIRPDDLNHLTGCGFILFLSMKDAYKASKSGYLLLLK</sequence>
<evidence type="ECO:0000313" key="1">
    <source>
        <dbReference type="Proteomes" id="UP000035680"/>
    </source>
</evidence>
<accession>A0A0K0G562</accession>